<sequence length="213" mass="24074">MHRRYWLPGEEIPPAVVTSGGKEGELVMASVKYDIEVQVSRVSVSRLLSEYWNPDPVREACKLCPDYGKVWSCPPGVPEADDYLKPFREGFLIAVKVKYPEETRTLAVSAAKAQEIRNQTYEKVKRNLLLTLLELEKEFPGGICIGAGRCILCSHCARQDGESCRYPKLRRYSITAFGFDFARMVRDLLGIELLWSPDGLPEYDVAVSGLFYT</sequence>
<accession>A0AAE3DB79</accession>
<evidence type="ECO:0000313" key="1">
    <source>
        <dbReference type="EMBL" id="MCC2127743.1"/>
    </source>
</evidence>
<keyword evidence="2" id="KW-1185">Reference proteome</keyword>
<dbReference type="EMBL" id="JAJEPS010000029">
    <property type="protein sequence ID" value="MCC2127743.1"/>
    <property type="molecule type" value="Genomic_DNA"/>
</dbReference>
<dbReference type="Pfam" id="PF10050">
    <property type="entry name" value="DUF2284"/>
    <property type="match status" value="1"/>
</dbReference>
<dbReference type="InterPro" id="IPR019271">
    <property type="entry name" value="DUF2284_metal-binding"/>
</dbReference>
<protein>
    <submittedName>
        <fullName evidence="1">DUF2284 domain-containing protein</fullName>
    </submittedName>
</protein>
<gene>
    <name evidence="1" type="ORF">LKD36_16485</name>
</gene>
<proteinExistence type="predicted"/>
<evidence type="ECO:0000313" key="2">
    <source>
        <dbReference type="Proteomes" id="UP001198220"/>
    </source>
</evidence>
<dbReference type="Proteomes" id="UP001198220">
    <property type="component" value="Unassembled WGS sequence"/>
</dbReference>
<organism evidence="1 2">
    <name type="scientific">Hominiventricola filiformis</name>
    <dbReference type="NCBI Taxonomy" id="2885352"/>
    <lineage>
        <taxon>Bacteria</taxon>
        <taxon>Bacillati</taxon>
        <taxon>Bacillota</taxon>
        <taxon>Clostridia</taxon>
        <taxon>Lachnospirales</taxon>
        <taxon>Lachnospiraceae</taxon>
        <taxon>Hominiventricola</taxon>
    </lineage>
</organism>
<reference evidence="1 2" key="1">
    <citation type="submission" date="2021-10" db="EMBL/GenBank/DDBJ databases">
        <title>Anaerobic single-cell dispensing facilitates the cultivation of human gut bacteria.</title>
        <authorList>
            <person name="Afrizal A."/>
        </authorList>
    </citation>
    <scope>NUCLEOTIDE SEQUENCE [LARGE SCALE GENOMIC DNA]</scope>
    <source>
        <strain evidence="1 2">CLA-AA-H276</strain>
    </source>
</reference>
<name>A0AAE3DB79_9FIRM</name>
<comment type="caution">
    <text evidence="1">The sequence shown here is derived from an EMBL/GenBank/DDBJ whole genome shotgun (WGS) entry which is preliminary data.</text>
</comment>
<dbReference type="AlphaFoldDB" id="A0AAE3DB79"/>
<dbReference type="RefSeq" id="WP_308460303.1">
    <property type="nucleotide sequence ID" value="NZ_JAJEPS010000029.1"/>
</dbReference>